<dbReference type="Pfam" id="PF01757">
    <property type="entry name" value="Acyl_transf_3"/>
    <property type="match status" value="1"/>
</dbReference>
<feature type="transmembrane region" description="Helical" evidence="1">
    <location>
        <begin position="28"/>
        <end position="48"/>
    </location>
</feature>
<feature type="transmembrane region" description="Helical" evidence="1">
    <location>
        <begin position="242"/>
        <end position="262"/>
    </location>
</feature>
<dbReference type="PANTHER" id="PTHR23028:SF131">
    <property type="entry name" value="BLR2367 PROTEIN"/>
    <property type="match status" value="1"/>
</dbReference>
<dbReference type="RefSeq" id="WP_088753715.1">
    <property type="nucleotide sequence ID" value="NZ_NJGV01000002.1"/>
</dbReference>
<organism evidence="3 4">
    <name type="scientific">Herbaspirillum aquaticum</name>
    <dbReference type="NCBI Taxonomy" id="568783"/>
    <lineage>
        <taxon>Bacteria</taxon>
        <taxon>Pseudomonadati</taxon>
        <taxon>Pseudomonadota</taxon>
        <taxon>Betaproteobacteria</taxon>
        <taxon>Burkholderiales</taxon>
        <taxon>Oxalobacteraceae</taxon>
        <taxon>Herbaspirillum</taxon>
    </lineage>
</organism>
<keyword evidence="1" id="KW-0812">Transmembrane</keyword>
<feature type="transmembrane region" description="Helical" evidence="1">
    <location>
        <begin position="100"/>
        <end position="123"/>
    </location>
</feature>
<evidence type="ECO:0000256" key="1">
    <source>
        <dbReference type="SAM" id="Phobius"/>
    </source>
</evidence>
<feature type="transmembrane region" description="Helical" evidence="1">
    <location>
        <begin position="187"/>
        <end position="205"/>
    </location>
</feature>
<sequence>MSPDLKKASEAPAHPPVRRIHELDGLRGMLALFVVCYHMYGPLAILRTTFAEKFPLLLQGWYPVDVFFLMSGFVMMHVYQRAFSGTLHWAAFWQFMRARVARLYPVHVAAMFLMLLCMLPAIYKSPDLYQWGGRYSLGAFAGSLAMLHGPWIDYRSWNYPAWSISAEWHAYLLFPLLVPLALRCRGVVAGLMLVASAVVPFTLYLQQLSPDPFPTNGWPVLMRVFPLFFGGMLLYRVAPVRWFSSGTAALLFVGGTLVVLFFDKFSALAVLLAPPMIMAALSENWFQSLLRRPTLLFLGKISYSLYMTHALVETFFVTLLQRVGLRFFNYDLGAHLGPSFLVWSAGIGVALVLGYCTWRWVEEPARHWVMRVTTRSRGVVPVRSS</sequence>
<dbReference type="Proteomes" id="UP000214747">
    <property type="component" value="Unassembled WGS sequence"/>
</dbReference>
<keyword evidence="3" id="KW-0808">Transferase</keyword>
<feature type="transmembrane region" description="Helical" evidence="1">
    <location>
        <begin position="268"/>
        <end position="286"/>
    </location>
</feature>
<dbReference type="InterPro" id="IPR002656">
    <property type="entry name" value="Acyl_transf_3_dom"/>
</dbReference>
<feature type="transmembrane region" description="Helical" evidence="1">
    <location>
        <begin position="217"/>
        <end position="235"/>
    </location>
</feature>
<protein>
    <submittedName>
        <fullName evidence="3">Acyltransferase</fullName>
    </submittedName>
</protein>
<dbReference type="InterPro" id="IPR050879">
    <property type="entry name" value="Acyltransferase_3"/>
</dbReference>
<dbReference type="PANTHER" id="PTHR23028">
    <property type="entry name" value="ACETYLTRANSFERASE"/>
    <property type="match status" value="1"/>
</dbReference>
<keyword evidence="3" id="KW-0012">Acyltransferase</keyword>
<keyword evidence="1" id="KW-1133">Transmembrane helix</keyword>
<dbReference type="GO" id="GO:0016747">
    <property type="term" value="F:acyltransferase activity, transferring groups other than amino-acyl groups"/>
    <property type="evidence" value="ECO:0007669"/>
    <property type="project" value="InterPro"/>
</dbReference>
<dbReference type="GO" id="GO:0000271">
    <property type="term" value="P:polysaccharide biosynthetic process"/>
    <property type="evidence" value="ECO:0007669"/>
    <property type="project" value="TreeGrafter"/>
</dbReference>
<dbReference type="AlphaFoldDB" id="A0A225SY04"/>
<gene>
    <name evidence="3" type="ORF">CEJ45_02810</name>
</gene>
<dbReference type="EMBL" id="NJGV01000002">
    <property type="protein sequence ID" value="OWY36159.1"/>
    <property type="molecule type" value="Genomic_DNA"/>
</dbReference>
<feature type="transmembrane region" description="Helical" evidence="1">
    <location>
        <begin position="340"/>
        <end position="361"/>
    </location>
</feature>
<keyword evidence="4" id="KW-1185">Reference proteome</keyword>
<evidence type="ECO:0000313" key="3">
    <source>
        <dbReference type="EMBL" id="OWY36159.1"/>
    </source>
</evidence>
<comment type="caution">
    <text evidence="3">The sequence shown here is derived from an EMBL/GenBank/DDBJ whole genome shotgun (WGS) entry which is preliminary data.</text>
</comment>
<feature type="domain" description="Acyltransferase 3" evidence="2">
    <location>
        <begin position="21"/>
        <end position="358"/>
    </location>
</feature>
<evidence type="ECO:0000313" key="4">
    <source>
        <dbReference type="Proteomes" id="UP000214747"/>
    </source>
</evidence>
<accession>A0A225SY04</accession>
<name>A0A225SY04_9BURK</name>
<dbReference type="GO" id="GO:0016020">
    <property type="term" value="C:membrane"/>
    <property type="evidence" value="ECO:0007669"/>
    <property type="project" value="TreeGrafter"/>
</dbReference>
<reference evidence="3 4" key="1">
    <citation type="journal article" date="2010" name="Int. J. Syst. Evol. Microbiol.">
        <title>Reclassification of Herbaspirillum putei as a later heterotypic synonym of Herbaspirillum huttiense, with the description of H. huttiense subsp. huttiense subsp. nov. and H. huttiense subsp. putei subsp. nov., comb. nov., and description of Herbaspirillum aquaticum sp. nov.</title>
        <authorList>
            <person name="Dobritsa A.P."/>
            <person name="Reddy M.C."/>
            <person name="Samadpour M."/>
        </authorList>
    </citation>
    <scope>NUCLEOTIDE SEQUENCE [LARGE SCALE GENOMIC DNA]</scope>
    <source>
        <strain evidence="3 4">IEH 4430</strain>
    </source>
</reference>
<proteinExistence type="predicted"/>
<feature type="transmembrane region" description="Helical" evidence="1">
    <location>
        <begin position="60"/>
        <end position="79"/>
    </location>
</feature>
<keyword evidence="1" id="KW-0472">Membrane</keyword>
<feature type="transmembrane region" description="Helical" evidence="1">
    <location>
        <begin position="298"/>
        <end position="320"/>
    </location>
</feature>
<evidence type="ECO:0000259" key="2">
    <source>
        <dbReference type="Pfam" id="PF01757"/>
    </source>
</evidence>
<feature type="transmembrane region" description="Helical" evidence="1">
    <location>
        <begin position="159"/>
        <end position="180"/>
    </location>
</feature>